<accession>A0ABD3CRN3</accession>
<dbReference type="PANTHER" id="PTHR34458:SF11">
    <property type="entry name" value="MD-2-RELATED LIPID-RECOGNITION DOMAIN-CONTAINING PROTEIN"/>
    <property type="match status" value="1"/>
</dbReference>
<evidence type="ECO:0000256" key="1">
    <source>
        <dbReference type="SAM" id="SignalP"/>
    </source>
</evidence>
<keyword evidence="3" id="KW-1185">Reference proteome</keyword>
<sequence>MSYNRVHALFLISLLFAASNPLVHGQIINLGGLTVGGTLCCTPTGNCPGGQGVAGSLVSLNCSILGSTVTVGQATTNANGTFNITVPGIAGLVLGLPIVPCTASVQLPLSSVVCPVLSTANGLLVSAIQSLGTIVTSALGLIQNATIIGFRVVA</sequence>
<dbReference type="InterPro" id="IPR040404">
    <property type="entry name" value="Phylloplanin-like"/>
</dbReference>
<gene>
    <name evidence="2" type="ORF">CASFOL_025614</name>
</gene>
<evidence type="ECO:0000313" key="2">
    <source>
        <dbReference type="EMBL" id="KAL3632630.1"/>
    </source>
</evidence>
<organism evidence="2 3">
    <name type="scientific">Castilleja foliolosa</name>
    <dbReference type="NCBI Taxonomy" id="1961234"/>
    <lineage>
        <taxon>Eukaryota</taxon>
        <taxon>Viridiplantae</taxon>
        <taxon>Streptophyta</taxon>
        <taxon>Embryophyta</taxon>
        <taxon>Tracheophyta</taxon>
        <taxon>Spermatophyta</taxon>
        <taxon>Magnoliopsida</taxon>
        <taxon>eudicotyledons</taxon>
        <taxon>Gunneridae</taxon>
        <taxon>Pentapetalae</taxon>
        <taxon>asterids</taxon>
        <taxon>lamiids</taxon>
        <taxon>Lamiales</taxon>
        <taxon>Orobanchaceae</taxon>
        <taxon>Pedicularideae</taxon>
        <taxon>Castillejinae</taxon>
        <taxon>Castilleja</taxon>
    </lineage>
</organism>
<dbReference type="PANTHER" id="PTHR34458">
    <property type="entry name" value="POLLEN OLE E 1 ALLERGEN AND EXTENSIN FAMILY PROTEIN-RELATED"/>
    <property type="match status" value="1"/>
</dbReference>
<protein>
    <submittedName>
        <fullName evidence="2">Uncharacterized protein</fullName>
    </submittedName>
</protein>
<dbReference type="EMBL" id="JAVIJP010000032">
    <property type="protein sequence ID" value="KAL3632630.1"/>
    <property type="molecule type" value="Genomic_DNA"/>
</dbReference>
<dbReference type="AlphaFoldDB" id="A0ABD3CRN3"/>
<proteinExistence type="predicted"/>
<name>A0ABD3CRN3_9LAMI</name>
<comment type="caution">
    <text evidence="2">The sequence shown here is derived from an EMBL/GenBank/DDBJ whole genome shotgun (WGS) entry which is preliminary data.</text>
</comment>
<keyword evidence="1" id="KW-0732">Signal</keyword>
<dbReference type="Proteomes" id="UP001632038">
    <property type="component" value="Unassembled WGS sequence"/>
</dbReference>
<feature type="chain" id="PRO_5044858784" evidence="1">
    <location>
        <begin position="26"/>
        <end position="154"/>
    </location>
</feature>
<reference evidence="3" key="1">
    <citation type="journal article" date="2024" name="IScience">
        <title>Strigolactones Initiate the Formation of Haustorium-like Structures in Castilleja.</title>
        <authorList>
            <person name="Buerger M."/>
            <person name="Peterson D."/>
            <person name="Chory J."/>
        </authorList>
    </citation>
    <scope>NUCLEOTIDE SEQUENCE [LARGE SCALE GENOMIC DNA]</scope>
</reference>
<feature type="signal peptide" evidence="1">
    <location>
        <begin position="1"/>
        <end position="25"/>
    </location>
</feature>
<evidence type="ECO:0000313" key="3">
    <source>
        <dbReference type="Proteomes" id="UP001632038"/>
    </source>
</evidence>